<gene>
    <name evidence="1" type="ORF">LCGC14_3020290</name>
</gene>
<protein>
    <recommendedName>
        <fullName evidence="2">Bacteriophage Mu GpT domain-containing protein</fullName>
    </recommendedName>
</protein>
<accession>A0A0F8ZLN5</accession>
<proteinExistence type="predicted"/>
<dbReference type="AlphaFoldDB" id="A0A0F8ZLN5"/>
<dbReference type="InterPro" id="IPR053738">
    <property type="entry name" value="Lambda_capsid_assembly"/>
</dbReference>
<dbReference type="EMBL" id="LAZR01062767">
    <property type="protein sequence ID" value="KKK60846.1"/>
    <property type="molecule type" value="Genomic_DNA"/>
</dbReference>
<name>A0A0F8ZLN5_9ZZZZ</name>
<comment type="caution">
    <text evidence="1">The sequence shown here is derived from an EMBL/GenBank/DDBJ whole genome shotgun (WGS) entry which is preliminary data.</text>
</comment>
<reference evidence="1" key="1">
    <citation type="journal article" date="2015" name="Nature">
        <title>Complex archaea that bridge the gap between prokaryotes and eukaryotes.</title>
        <authorList>
            <person name="Spang A."/>
            <person name="Saw J.H."/>
            <person name="Jorgensen S.L."/>
            <person name="Zaremba-Niedzwiedzka K."/>
            <person name="Martijn J."/>
            <person name="Lind A.E."/>
            <person name="van Eijk R."/>
            <person name="Schleper C."/>
            <person name="Guy L."/>
            <person name="Ettema T.J."/>
        </authorList>
    </citation>
    <scope>NUCLEOTIDE SEQUENCE</scope>
</reference>
<organism evidence="1">
    <name type="scientific">marine sediment metagenome</name>
    <dbReference type="NCBI Taxonomy" id="412755"/>
    <lineage>
        <taxon>unclassified sequences</taxon>
        <taxon>metagenomes</taxon>
        <taxon>ecological metagenomes</taxon>
    </lineage>
</organism>
<sequence>MATANDTTDYGGWLMPEPTLNQIHTDQPLTDFSFALFQKPETYVASSVFPVQNVAQRSNKYYTYTTADLLRSDARKRAPATESIVRAYKLSKDSYQCERYSIAVDVAEEETSNADPALDPEEDAARVAMQDVRIMMDTQWGVAAFTSGIWANETSATWNASTGDPVGDLQTAVLTVIQNTGYRPNTLVLGAEAWYTGLWGSTHIIDRLPDNAPRIVTEGFIKDLFGFEKVFVLNGISNTAIEGVSGSIEWNPAGRNERPVSLSLSLGGIIQ</sequence>
<evidence type="ECO:0008006" key="2">
    <source>
        <dbReference type="Google" id="ProtNLM"/>
    </source>
</evidence>
<dbReference type="Gene3D" id="3.90.1690.10">
    <property type="entry name" value="phage-related protein like domain"/>
    <property type="match status" value="1"/>
</dbReference>
<evidence type="ECO:0000313" key="1">
    <source>
        <dbReference type="EMBL" id="KKK60846.1"/>
    </source>
</evidence>